<dbReference type="Proteomes" id="UP001054837">
    <property type="component" value="Unassembled WGS sequence"/>
</dbReference>
<dbReference type="AlphaFoldDB" id="A0AAV4Q4U0"/>
<dbReference type="EMBL" id="BPLQ01003809">
    <property type="protein sequence ID" value="GIY03387.1"/>
    <property type="molecule type" value="Genomic_DNA"/>
</dbReference>
<organism evidence="1 2">
    <name type="scientific">Caerostris darwini</name>
    <dbReference type="NCBI Taxonomy" id="1538125"/>
    <lineage>
        <taxon>Eukaryota</taxon>
        <taxon>Metazoa</taxon>
        <taxon>Ecdysozoa</taxon>
        <taxon>Arthropoda</taxon>
        <taxon>Chelicerata</taxon>
        <taxon>Arachnida</taxon>
        <taxon>Araneae</taxon>
        <taxon>Araneomorphae</taxon>
        <taxon>Entelegynae</taxon>
        <taxon>Araneoidea</taxon>
        <taxon>Araneidae</taxon>
        <taxon>Caerostris</taxon>
    </lineage>
</organism>
<protein>
    <submittedName>
        <fullName evidence="1">Uncharacterized protein</fullName>
    </submittedName>
</protein>
<gene>
    <name evidence="1" type="ORF">CDAR_266371</name>
</gene>
<keyword evidence="2" id="KW-1185">Reference proteome</keyword>
<evidence type="ECO:0000313" key="1">
    <source>
        <dbReference type="EMBL" id="GIY03387.1"/>
    </source>
</evidence>
<evidence type="ECO:0000313" key="2">
    <source>
        <dbReference type="Proteomes" id="UP001054837"/>
    </source>
</evidence>
<comment type="caution">
    <text evidence="1">The sequence shown here is derived from an EMBL/GenBank/DDBJ whole genome shotgun (WGS) entry which is preliminary data.</text>
</comment>
<proteinExistence type="predicted"/>
<sequence length="85" mass="9508">MQLVLLFPYDVTSHQGIPVKSTVKVAQRGVPLRCLRNLAAERCTPRQNRRLPRLINPKTTELDTTVKSWIIPSKNALSKSQGGTL</sequence>
<reference evidence="1 2" key="1">
    <citation type="submission" date="2021-06" db="EMBL/GenBank/DDBJ databases">
        <title>Caerostris darwini draft genome.</title>
        <authorList>
            <person name="Kono N."/>
            <person name="Arakawa K."/>
        </authorList>
    </citation>
    <scope>NUCLEOTIDE SEQUENCE [LARGE SCALE GENOMIC DNA]</scope>
</reference>
<accession>A0AAV4Q4U0</accession>
<name>A0AAV4Q4U0_9ARAC</name>